<feature type="domain" description="TLDc" evidence="7">
    <location>
        <begin position="806"/>
        <end position="967"/>
    </location>
</feature>
<dbReference type="EMBL" id="AMQM01006512">
    <property type="status" value="NOT_ANNOTATED_CDS"/>
    <property type="molecule type" value="Genomic_DNA"/>
</dbReference>
<dbReference type="KEGG" id="hro:HELRODRAFT_193374"/>
<accession>T1FUX5</accession>
<reference evidence="8 10" key="2">
    <citation type="journal article" date="2013" name="Nature">
        <title>Insights into bilaterian evolution from three spiralian genomes.</title>
        <authorList>
            <person name="Simakov O."/>
            <person name="Marletaz F."/>
            <person name="Cho S.J."/>
            <person name="Edsinger-Gonzales E."/>
            <person name="Havlak P."/>
            <person name="Hellsten U."/>
            <person name="Kuo D.H."/>
            <person name="Larsson T."/>
            <person name="Lv J."/>
            <person name="Arendt D."/>
            <person name="Savage R."/>
            <person name="Osoegawa K."/>
            <person name="de Jong P."/>
            <person name="Grimwood J."/>
            <person name="Chapman J.A."/>
            <person name="Shapiro H."/>
            <person name="Aerts A."/>
            <person name="Otillar R.P."/>
            <person name="Terry A.Y."/>
            <person name="Boore J.L."/>
            <person name="Grigoriev I.V."/>
            <person name="Lindberg D.R."/>
            <person name="Seaver E.C."/>
            <person name="Weisblat D.A."/>
            <person name="Putnam N.H."/>
            <person name="Rokhsar D.S."/>
        </authorList>
    </citation>
    <scope>NUCLEOTIDE SEQUENCE</scope>
</reference>
<reference evidence="9" key="3">
    <citation type="submission" date="2015-06" db="UniProtKB">
        <authorList>
            <consortium name="EnsemblMetazoa"/>
        </authorList>
    </citation>
    <scope>IDENTIFICATION</scope>
</reference>
<dbReference type="SMART" id="SM00257">
    <property type="entry name" value="LysM"/>
    <property type="match status" value="1"/>
</dbReference>
<dbReference type="Proteomes" id="UP000015101">
    <property type="component" value="Unassembled WGS sequence"/>
</dbReference>
<dbReference type="PANTHER" id="PTHR23354">
    <property type="entry name" value="NUCLEOLAR PROTEIN 7/ESTROGEN RECEPTOR COACTIVATOR-RELATED"/>
    <property type="match status" value="1"/>
</dbReference>
<dbReference type="OrthoDB" id="26679at2759"/>
<protein>
    <recommendedName>
        <fullName evidence="4">Oxidation resistance protein 1</fullName>
    </recommendedName>
</protein>
<dbReference type="SMART" id="SM00584">
    <property type="entry name" value="TLDc"/>
    <property type="match status" value="1"/>
</dbReference>
<evidence type="ECO:0000313" key="9">
    <source>
        <dbReference type="EnsemblMetazoa" id="HelroP193374"/>
    </source>
</evidence>
<sequence>MNFECIKNRLKKGLTDRLELTEESNGLCCDSNKRPSISFDYGCLLYHDTNKDFVTNYDIPSGLNNVIPNDYKTRLRTIAQPVGTIKYVVSKRDTLRGLAALHETTSSELKKLNKLVTDTIFEGQTLFIPCQTIETSELEKSSAITLTNVDTPMAAILITDCAKSLSPCSINISNALDANLDAMLTALPLTPSLFPTSPPLFHAPSSATTLVSVHSASSNGTTVSSISPSPSCLTPAPTPEVTAANSTKLSFIHFDEGKFTELDSFSCKEFLLTGIKPILTATKNIPRDKMFSSMTSNINIDSSNNDDVTNVLASQEIIKMPVKHHVTDTKISTIVDGLLLLSREFVMFDPEATDPYVTQIGLEKSSVIIPVADVATVALSCLKKDNHCKTTPNHATEAVKKLEKNVIENEKSIEETNVFPICLNFYNNFETIDKRQSQSFQASNISNKNEPIFNLYTNIKITTDGNVNDLVEDDTTHSSRHRKRTKSSEDAFKETGEEIKNVEKISTNKKRASSVRNRPLSFVGNLFQLRNNVVQSSADYIGDSIIGTAAANSENNLSIASTSTKFAASSLDNINNDISKNLMEKTLSSISSYSNSIINDVSNHLLHPALSSTLISGSAAVQTNSFQDKENLVLEATSFIANPKDRIFLLRPIDLLTEKVKKQLYSSTEPPMDCEDDKKSDLLLTIETLKPSTPSHQQQQIFVFSVPRKKTSLLYSFFLYWTPNFETVNITEPYFMLIPDDRNSDDKSNEDSTNDDSAKYVNDTKNRQTKCTSNKWKIVNVEEMKRAMMRMEIDRLPPPELSHASHILTEAHIKQLTFNLPARAEGCVWHLAYSTERHGFSIRTLFRKMEKVEGPVLLIVKDDHDVIFGAMLSQTLKPSEVFYGSGECYLFTFRTQFLKYSWTGSNNFFIYGGNNCISIGSGDGAHGLWFDEDLFRGRTQRCLTFNNDLLTEAEDFVVKYLETWRFI</sequence>
<dbReference type="GO" id="GO:0006979">
    <property type="term" value="P:response to oxidative stress"/>
    <property type="evidence" value="ECO:0000318"/>
    <property type="project" value="GO_Central"/>
</dbReference>
<dbReference type="Gene3D" id="3.10.350.10">
    <property type="entry name" value="LysM domain"/>
    <property type="match status" value="1"/>
</dbReference>
<dbReference type="PANTHER" id="PTHR23354:SF62">
    <property type="entry name" value="MUSTARD, ISOFORM V"/>
    <property type="match status" value="1"/>
</dbReference>
<dbReference type="InterPro" id="IPR018392">
    <property type="entry name" value="LysM"/>
</dbReference>
<dbReference type="RefSeq" id="XP_009024962.1">
    <property type="nucleotide sequence ID" value="XM_009026714.1"/>
</dbReference>
<dbReference type="CDD" id="cd00118">
    <property type="entry name" value="LysM"/>
    <property type="match status" value="1"/>
</dbReference>
<dbReference type="AlphaFoldDB" id="T1FUX5"/>
<dbReference type="InterPro" id="IPR006571">
    <property type="entry name" value="TLDc_dom"/>
</dbReference>
<dbReference type="HOGENOM" id="CLU_306364_0_0_1"/>
<evidence type="ECO:0000259" key="6">
    <source>
        <dbReference type="PROSITE" id="PS51782"/>
    </source>
</evidence>
<evidence type="ECO:0000259" key="7">
    <source>
        <dbReference type="PROSITE" id="PS51886"/>
    </source>
</evidence>
<dbReference type="Pfam" id="PF01476">
    <property type="entry name" value="LysM"/>
    <property type="match status" value="1"/>
</dbReference>
<keyword evidence="10" id="KW-1185">Reference proteome</keyword>
<reference evidence="10" key="1">
    <citation type="submission" date="2012-12" db="EMBL/GenBank/DDBJ databases">
        <authorList>
            <person name="Hellsten U."/>
            <person name="Grimwood J."/>
            <person name="Chapman J.A."/>
            <person name="Shapiro H."/>
            <person name="Aerts A."/>
            <person name="Otillar R.P."/>
            <person name="Terry A.Y."/>
            <person name="Boore J.L."/>
            <person name="Simakov O."/>
            <person name="Marletaz F."/>
            <person name="Cho S.-J."/>
            <person name="Edsinger-Gonzales E."/>
            <person name="Havlak P."/>
            <person name="Kuo D.-H."/>
            <person name="Larsson T."/>
            <person name="Lv J."/>
            <person name="Arendt D."/>
            <person name="Savage R."/>
            <person name="Osoegawa K."/>
            <person name="de Jong P."/>
            <person name="Lindberg D.R."/>
            <person name="Seaver E.C."/>
            <person name="Weisblat D.A."/>
            <person name="Putnam N.H."/>
            <person name="Grigoriev I.V."/>
            <person name="Rokhsar D.S."/>
        </authorList>
    </citation>
    <scope>NUCLEOTIDE SEQUENCE</scope>
</reference>
<dbReference type="eggNOG" id="KOG2372">
    <property type="taxonomic scope" value="Eukaryota"/>
</dbReference>
<evidence type="ECO:0000313" key="10">
    <source>
        <dbReference type="Proteomes" id="UP000015101"/>
    </source>
</evidence>
<evidence type="ECO:0000256" key="5">
    <source>
        <dbReference type="SAM" id="MobiDB-lite"/>
    </source>
</evidence>
<dbReference type="PROSITE" id="PS51782">
    <property type="entry name" value="LYSM"/>
    <property type="match status" value="1"/>
</dbReference>
<gene>
    <name evidence="9" type="primary">20212621</name>
    <name evidence="8" type="ORF">HELRODRAFT_193374</name>
</gene>
<evidence type="ECO:0000256" key="4">
    <source>
        <dbReference type="ARBA" id="ARBA00040604"/>
    </source>
</evidence>
<proteinExistence type="inferred from homology"/>
<dbReference type="InParanoid" id="T1FUX5"/>
<comment type="subcellular location">
    <subcellularLocation>
        <location evidence="1">Mitochondrion</location>
    </subcellularLocation>
</comment>
<dbReference type="EnsemblMetazoa" id="HelroT193374">
    <property type="protein sequence ID" value="HelroP193374"/>
    <property type="gene ID" value="HelroG193374"/>
</dbReference>
<comment type="similarity">
    <text evidence="2">Belongs to the OXR1 family.</text>
</comment>
<dbReference type="PROSITE" id="PS51886">
    <property type="entry name" value="TLDC"/>
    <property type="match status" value="1"/>
</dbReference>
<dbReference type="GeneID" id="20212621"/>
<evidence type="ECO:0000256" key="1">
    <source>
        <dbReference type="ARBA" id="ARBA00004173"/>
    </source>
</evidence>
<dbReference type="InterPro" id="IPR036779">
    <property type="entry name" value="LysM_dom_sf"/>
</dbReference>
<dbReference type="SUPFAM" id="SSF54106">
    <property type="entry name" value="LysM domain"/>
    <property type="match status" value="1"/>
</dbReference>
<keyword evidence="3" id="KW-0496">Mitochondrion</keyword>
<dbReference type="CTD" id="20212621"/>
<dbReference type="GO" id="GO:0005634">
    <property type="term" value="C:nucleus"/>
    <property type="evidence" value="ECO:0000318"/>
    <property type="project" value="GO_Central"/>
</dbReference>
<dbReference type="GO" id="GO:0005739">
    <property type="term" value="C:mitochondrion"/>
    <property type="evidence" value="ECO:0007669"/>
    <property type="project" value="UniProtKB-SubCell"/>
</dbReference>
<name>T1FUX5_HELRO</name>
<feature type="domain" description="LysM" evidence="6">
    <location>
        <begin position="85"/>
        <end position="128"/>
    </location>
</feature>
<feature type="region of interest" description="Disordered" evidence="5">
    <location>
        <begin position="470"/>
        <end position="492"/>
    </location>
</feature>
<evidence type="ECO:0000313" key="8">
    <source>
        <dbReference type="EMBL" id="ESN96810.1"/>
    </source>
</evidence>
<evidence type="ECO:0000256" key="2">
    <source>
        <dbReference type="ARBA" id="ARBA00009540"/>
    </source>
</evidence>
<dbReference type="Pfam" id="PF07534">
    <property type="entry name" value="TLD"/>
    <property type="match status" value="1"/>
</dbReference>
<evidence type="ECO:0000256" key="3">
    <source>
        <dbReference type="ARBA" id="ARBA00023128"/>
    </source>
</evidence>
<dbReference type="EMBL" id="KB097487">
    <property type="protein sequence ID" value="ESN96810.1"/>
    <property type="molecule type" value="Genomic_DNA"/>
</dbReference>
<organism evidence="9 10">
    <name type="scientific">Helobdella robusta</name>
    <name type="common">Californian leech</name>
    <dbReference type="NCBI Taxonomy" id="6412"/>
    <lineage>
        <taxon>Eukaryota</taxon>
        <taxon>Metazoa</taxon>
        <taxon>Spiralia</taxon>
        <taxon>Lophotrochozoa</taxon>
        <taxon>Annelida</taxon>
        <taxon>Clitellata</taxon>
        <taxon>Hirudinea</taxon>
        <taxon>Rhynchobdellida</taxon>
        <taxon>Glossiphoniidae</taxon>
        <taxon>Helobdella</taxon>
    </lineage>
</organism>